<dbReference type="PANTHER" id="PTHR42847:SF4">
    <property type="entry name" value="ALKANESULFONATE MONOOXYGENASE-RELATED"/>
    <property type="match status" value="1"/>
</dbReference>
<evidence type="ECO:0000256" key="4">
    <source>
        <dbReference type="ARBA" id="ARBA00023033"/>
    </source>
</evidence>
<gene>
    <name evidence="6" type="ORF">METZ01_LOCUS45106</name>
</gene>
<evidence type="ECO:0000313" key="6">
    <source>
        <dbReference type="EMBL" id="SUZ92252.1"/>
    </source>
</evidence>
<dbReference type="InterPro" id="IPR050172">
    <property type="entry name" value="SsuD_RutA_monooxygenase"/>
</dbReference>
<dbReference type="GO" id="GO:0046306">
    <property type="term" value="P:alkanesulfonate catabolic process"/>
    <property type="evidence" value="ECO:0007669"/>
    <property type="project" value="TreeGrafter"/>
</dbReference>
<dbReference type="GO" id="GO:0008726">
    <property type="term" value="F:alkanesulfonate monooxygenase activity"/>
    <property type="evidence" value="ECO:0007669"/>
    <property type="project" value="TreeGrafter"/>
</dbReference>
<dbReference type="AlphaFoldDB" id="A0A381RK90"/>
<dbReference type="SUPFAM" id="SSF51679">
    <property type="entry name" value="Bacterial luciferase-like"/>
    <property type="match status" value="1"/>
</dbReference>
<evidence type="ECO:0000259" key="5">
    <source>
        <dbReference type="Pfam" id="PF00296"/>
    </source>
</evidence>
<keyword evidence="1" id="KW-0285">Flavoprotein</keyword>
<name>A0A381RK90_9ZZZZ</name>
<dbReference type="InterPro" id="IPR011251">
    <property type="entry name" value="Luciferase-like_dom"/>
</dbReference>
<protein>
    <recommendedName>
        <fullName evidence="5">Luciferase-like domain-containing protein</fullName>
    </recommendedName>
</protein>
<keyword evidence="4" id="KW-0503">Monooxygenase</keyword>
<dbReference type="NCBIfam" id="TIGR03621">
    <property type="entry name" value="F420_MSMEG_2516"/>
    <property type="match status" value="1"/>
</dbReference>
<reference evidence="6" key="1">
    <citation type="submission" date="2018-05" db="EMBL/GenBank/DDBJ databases">
        <authorList>
            <person name="Lanie J.A."/>
            <person name="Ng W.-L."/>
            <person name="Kazmierczak K.M."/>
            <person name="Andrzejewski T.M."/>
            <person name="Davidsen T.M."/>
            <person name="Wayne K.J."/>
            <person name="Tettelin H."/>
            <person name="Glass J.I."/>
            <person name="Rusch D."/>
            <person name="Podicherti R."/>
            <person name="Tsui H.-C.T."/>
            <person name="Winkler M.E."/>
        </authorList>
    </citation>
    <scope>NUCLEOTIDE SEQUENCE</scope>
</reference>
<dbReference type="Gene3D" id="3.20.20.30">
    <property type="entry name" value="Luciferase-like domain"/>
    <property type="match status" value="1"/>
</dbReference>
<evidence type="ECO:0000256" key="2">
    <source>
        <dbReference type="ARBA" id="ARBA00022643"/>
    </source>
</evidence>
<dbReference type="PANTHER" id="PTHR42847">
    <property type="entry name" value="ALKANESULFONATE MONOOXYGENASE"/>
    <property type="match status" value="1"/>
</dbReference>
<organism evidence="6">
    <name type="scientific">marine metagenome</name>
    <dbReference type="NCBI Taxonomy" id="408172"/>
    <lineage>
        <taxon>unclassified sequences</taxon>
        <taxon>metagenomes</taxon>
        <taxon>ecological metagenomes</taxon>
    </lineage>
</organism>
<keyword evidence="3" id="KW-0560">Oxidoreductase</keyword>
<dbReference type="EMBL" id="UINC01002044">
    <property type="protein sequence ID" value="SUZ92252.1"/>
    <property type="molecule type" value="Genomic_DNA"/>
</dbReference>
<dbReference type="InterPro" id="IPR019923">
    <property type="entry name" value="Lucif-like_OxRdtase_MSMEG_2516"/>
</dbReference>
<accession>A0A381RK90</accession>
<evidence type="ECO:0000256" key="1">
    <source>
        <dbReference type="ARBA" id="ARBA00022630"/>
    </source>
</evidence>
<evidence type="ECO:0000256" key="3">
    <source>
        <dbReference type="ARBA" id="ARBA00023002"/>
    </source>
</evidence>
<keyword evidence="2" id="KW-0288">FMN</keyword>
<feature type="domain" description="Luciferase-like" evidence="5">
    <location>
        <begin position="5"/>
        <end position="191"/>
    </location>
</feature>
<dbReference type="InterPro" id="IPR036661">
    <property type="entry name" value="Luciferase-like_sf"/>
</dbReference>
<dbReference type="Pfam" id="PF00296">
    <property type="entry name" value="Bac_luciferase"/>
    <property type="match status" value="1"/>
</dbReference>
<proteinExistence type="predicted"/>
<sequence length="310" mass="33336">MTRTFRFSVQASAPRPAAEWREIGRRAEDLGYSALSVSDHLDAEMAPLIALAVTAEATRDLRLTTLVLGNDFRHPLFLAKQAATLDLLSDGRLELGLGAGWKTTDYDQSGIPLDRPGVRIARLAEAVKLLKHCFGEGPFDFEGEHYTVRGYDGQPTCIQSPHPPFLLAGGGRRMLSLAAREADIVGLNANMAAGVIDQRAGATATVEATDEKLGWIREAAGDRLDDIELQTRVHMAQITDDPVGLAELMAPALGLDAEAALASPHVLVGSTGQCVETLLAWRERWGLTYIGLNEDAMVEFAPVVEALAGV</sequence>